<dbReference type="AlphaFoldDB" id="A0A3S9HB96"/>
<dbReference type="RefSeq" id="WP_126110266.1">
    <property type="nucleotide sequence ID" value="NZ_CP034465.1"/>
</dbReference>
<accession>A0A3S9HB96</accession>
<gene>
    <name evidence="3" type="ORF">EJN90_08385</name>
</gene>
<dbReference type="Gene3D" id="3.60.10.10">
    <property type="entry name" value="Endonuclease/exonuclease/phosphatase"/>
    <property type="match status" value="1"/>
</dbReference>
<dbReference type="Pfam" id="PF03372">
    <property type="entry name" value="Exo_endo_phos"/>
    <property type="match status" value="1"/>
</dbReference>
<dbReference type="CDD" id="cd09079">
    <property type="entry name" value="RgfB-like"/>
    <property type="match status" value="1"/>
</dbReference>
<keyword evidence="1 3" id="KW-0378">Hydrolase</keyword>
<evidence type="ECO:0000259" key="2">
    <source>
        <dbReference type="Pfam" id="PF03372"/>
    </source>
</evidence>
<proteinExistence type="predicted"/>
<sequence>MSKIMTLNTHSWMEEDAEKKLQQLADQIAEVDYDIIALQEVNQELDSEKTTTDFFFQPLADQADIHQDNFAYILIEILKEKGLNYYWSWTASHIGYGRYAEGAAILSKAPIAADHFLVSLEDDFADYHTRQILIGKTQLLGQEVRVLSSHYSWWNDEKDSGFAYEWDKTLAYLEQDGSPIILMGDLNNAADVRGEGYDYLKTTAPQLLDAYEEAEERSGSYTVEKSIDGWKGNQQPLRIDYIFITAPLKVASYKVIFDGVAGPIVSDHYGVEAEIYC</sequence>
<dbReference type="PANTHER" id="PTHR15822">
    <property type="entry name" value="TRAF AND TNF RECEPTOR-ASSOCIATED PROTEIN"/>
    <property type="match status" value="1"/>
</dbReference>
<dbReference type="EMBL" id="CP034465">
    <property type="protein sequence ID" value="AZP04649.1"/>
    <property type="molecule type" value="Genomic_DNA"/>
</dbReference>
<name>A0A3S9HB96_9LACT</name>
<evidence type="ECO:0000313" key="3">
    <source>
        <dbReference type="EMBL" id="AZP04649.1"/>
    </source>
</evidence>
<dbReference type="PANTHER" id="PTHR15822:SF23">
    <property type="entry name" value="ENDONUCLEASE_EXONUCLEASE_PHOSPHATASE FAMILY PROTEIN"/>
    <property type="match status" value="1"/>
</dbReference>
<evidence type="ECO:0000313" key="4">
    <source>
        <dbReference type="Proteomes" id="UP000273326"/>
    </source>
</evidence>
<keyword evidence="4" id="KW-1185">Reference proteome</keyword>
<evidence type="ECO:0000256" key="1">
    <source>
        <dbReference type="ARBA" id="ARBA00022801"/>
    </source>
</evidence>
<dbReference type="GO" id="GO:0016787">
    <property type="term" value="F:hydrolase activity"/>
    <property type="evidence" value="ECO:0007669"/>
    <property type="project" value="UniProtKB-KW"/>
</dbReference>
<dbReference type="SUPFAM" id="SSF56219">
    <property type="entry name" value="DNase I-like"/>
    <property type="match status" value="1"/>
</dbReference>
<protein>
    <submittedName>
        <fullName evidence="3">Hydrolase</fullName>
    </submittedName>
</protein>
<organism evidence="3 4">
    <name type="scientific">Jeotgalibaca ciconiae</name>
    <dbReference type="NCBI Taxonomy" id="2496265"/>
    <lineage>
        <taxon>Bacteria</taxon>
        <taxon>Bacillati</taxon>
        <taxon>Bacillota</taxon>
        <taxon>Bacilli</taxon>
        <taxon>Lactobacillales</taxon>
        <taxon>Carnobacteriaceae</taxon>
        <taxon>Jeotgalibaca</taxon>
    </lineage>
</organism>
<feature type="domain" description="Endonuclease/exonuclease/phosphatase" evidence="2">
    <location>
        <begin position="18"/>
        <end position="268"/>
    </location>
</feature>
<dbReference type="InterPro" id="IPR051547">
    <property type="entry name" value="TDP2-like"/>
</dbReference>
<dbReference type="InterPro" id="IPR005135">
    <property type="entry name" value="Endo/exonuclease/phosphatase"/>
</dbReference>
<dbReference type="InterPro" id="IPR036691">
    <property type="entry name" value="Endo/exonu/phosph_ase_sf"/>
</dbReference>
<dbReference type="KEGG" id="jeh:EJN90_08385"/>
<dbReference type="Proteomes" id="UP000273326">
    <property type="component" value="Chromosome"/>
</dbReference>
<reference evidence="4" key="1">
    <citation type="submission" date="2018-12" db="EMBL/GenBank/DDBJ databases">
        <title>Complete genome sequencing of Jeotgalibaca sp. H21T32.</title>
        <authorList>
            <person name="Bae J.-W."/>
            <person name="Lee S.-Y."/>
        </authorList>
    </citation>
    <scope>NUCLEOTIDE SEQUENCE [LARGE SCALE GENOMIC DNA]</scope>
    <source>
        <strain evidence="4">H21T32</strain>
    </source>
</reference>
<dbReference type="OrthoDB" id="9812537at2"/>